<dbReference type="GO" id="GO:0019029">
    <property type="term" value="C:helical viral capsid"/>
    <property type="evidence" value="ECO:0007669"/>
    <property type="project" value="UniProtKB-KW"/>
</dbReference>
<reference evidence="14" key="1">
    <citation type="journal article" date="2022" name="Pathogens">
        <title>Two Rhabdoviruses, One Novel, Isolated from Armigeres subalbatus in China.</title>
        <authorList>
            <person name="Xu X."/>
            <person name="Wang J."/>
            <person name="Liu H."/>
            <person name="Wang Q."/>
            <person name="Fu S."/>
            <person name="Zhang J."/>
            <person name="Wang B."/>
            <person name="He Y."/>
            <person name="Li F."/>
            <person name="Nie K."/>
            <person name="Xu S."/>
            <person name="Wang H."/>
            <person name="Lu X."/>
            <person name="Shi M."/>
            <person name="Liang G."/>
        </authorList>
    </citation>
    <scope>NUCLEOTIDE SEQUENCE [LARGE SCALE GENOMIC DNA]</scope>
</reference>
<evidence type="ECO:0000256" key="3">
    <source>
        <dbReference type="ARBA" id="ARBA00014389"/>
    </source>
</evidence>
<evidence type="ECO:0000313" key="13">
    <source>
        <dbReference type="EMBL" id="URZ95405.1"/>
    </source>
</evidence>
<dbReference type="EMBL" id="MW890015">
    <property type="protein sequence ID" value="URZ95405.1"/>
    <property type="molecule type" value="Viral_cRNA"/>
</dbReference>
<evidence type="ECO:0000256" key="11">
    <source>
        <dbReference type="ARBA" id="ARBA00033344"/>
    </source>
</evidence>
<evidence type="ECO:0000259" key="12">
    <source>
        <dbReference type="Pfam" id="PF00945"/>
    </source>
</evidence>
<keyword evidence="9" id="KW-1035">Host cytoplasm</keyword>
<organism evidence="13 14">
    <name type="scientific">Shanxi Arboretum virus</name>
    <dbReference type="NCBI Taxonomy" id="2951068"/>
    <lineage>
        <taxon>Viruses</taxon>
        <taxon>Riboviria</taxon>
        <taxon>Orthornavirae</taxon>
        <taxon>Negarnaviricota</taxon>
        <taxon>Haploviricotina</taxon>
        <taxon>Monjiviricetes</taxon>
        <taxon>Mononegavirales</taxon>
        <taxon>Rhabdoviridae</taxon>
        <taxon>Alpharhabdovirinae</taxon>
        <taxon>Almendravirus</taxon>
        <taxon>Almendravirus shanxi</taxon>
    </lineage>
</organism>
<dbReference type="InterPro" id="IPR023331">
    <property type="entry name" value="Rhabdovirus_ncapsid_C"/>
</dbReference>
<evidence type="ECO:0000256" key="4">
    <source>
        <dbReference type="ARBA" id="ARBA00022497"/>
    </source>
</evidence>
<name>A0AAE9LG61_9RHAB</name>
<dbReference type="InterPro" id="IPR023330">
    <property type="entry name" value="Rhabdovirus_ncapsid_N"/>
</dbReference>
<evidence type="ECO:0000256" key="8">
    <source>
        <dbReference type="ARBA" id="ARBA00023086"/>
    </source>
</evidence>
<keyword evidence="10" id="KW-0687">Ribonucleoprotein</keyword>
<evidence type="ECO:0000256" key="10">
    <source>
        <dbReference type="ARBA" id="ARBA00023274"/>
    </source>
</evidence>
<dbReference type="GO" id="GO:1990904">
    <property type="term" value="C:ribonucleoprotein complex"/>
    <property type="evidence" value="ECO:0007669"/>
    <property type="project" value="UniProtKB-KW"/>
</dbReference>
<keyword evidence="6" id="KW-0946">Virion</keyword>
<evidence type="ECO:0000313" key="14">
    <source>
        <dbReference type="Proteomes" id="UP001253161"/>
    </source>
</evidence>
<proteinExistence type="predicted"/>
<evidence type="ECO:0000256" key="2">
    <source>
        <dbReference type="ARBA" id="ARBA00004328"/>
    </source>
</evidence>
<evidence type="ECO:0000256" key="5">
    <source>
        <dbReference type="ARBA" id="ARBA00022561"/>
    </source>
</evidence>
<dbReference type="GO" id="GO:0019013">
    <property type="term" value="C:viral nucleocapsid"/>
    <property type="evidence" value="ECO:0007669"/>
    <property type="project" value="UniProtKB-KW"/>
</dbReference>
<dbReference type="Pfam" id="PF00945">
    <property type="entry name" value="Rhabdo_ncap"/>
    <property type="match status" value="1"/>
</dbReference>
<evidence type="ECO:0000256" key="6">
    <source>
        <dbReference type="ARBA" id="ARBA00022844"/>
    </source>
</evidence>
<dbReference type="Gene3D" id="1.10.3570.10">
    <property type="entry name" value="Rhabdovirus nucleocapsid protein like domain"/>
    <property type="match status" value="1"/>
</dbReference>
<sequence length="434" mass="49725">MEKQKIYIVKNGISKTVDIPVISNTDMPDDPSMWLKQSHNIILNVKKSPKTLNELQMRRIICNGIKEKLNLDTVIYYLVHFYLKAFSFTPTTDWQISKDITLNANIRYNMAQAIEIREDEEVLDTGDWTESGEPTYTQLGLIGVLLSVYRYNNVSRGQLGNYQENLKKSMATLLMGEPFNVEIYPDNIVSNSSWLNNKNYKMICAISDMFFNKFPTDEISKLKITTVSARYKDCAIISDINHAKKIFSMTDAEFYPTLLEPSITNEMVNYLEKLSKLPIEYAIVPYVKELGGMNKSPFSALMSPNTHNYIHMVGGYHGYQRSINSRLFEDSNLPAVSKYAVNIAFKMRDNLELMPVFATNERDRQNFIENSMRRGVESGALTPQSIGAAMVQYIEDKEYQAEVDSWAREKTSKIIDPREGSVGRYLVTLYGTVY</sequence>
<evidence type="ECO:0000256" key="1">
    <source>
        <dbReference type="ARBA" id="ARBA00004192"/>
    </source>
</evidence>
<protein>
    <recommendedName>
        <fullName evidence="3">Nucleoprotein</fullName>
    </recommendedName>
    <alternativeName>
        <fullName evidence="11">Nucleocapsid protein</fullName>
    </alternativeName>
</protein>
<dbReference type="InterPro" id="IPR000448">
    <property type="entry name" value="Rhabdo_ncapsid"/>
</dbReference>
<dbReference type="Proteomes" id="UP001253161">
    <property type="component" value="Segment"/>
</dbReference>
<dbReference type="InterPro" id="IPR035961">
    <property type="entry name" value="Rhabdovirus_nucleoprotein-like"/>
</dbReference>
<keyword evidence="7" id="KW-0694">RNA-binding</keyword>
<dbReference type="GO" id="GO:0003723">
    <property type="term" value="F:RNA binding"/>
    <property type="evidence" value="ECO:0007669"/>
    <property type="project" value="UniProtKB-KW"/>
</dbReference>
<keyword evidence="4" id="KW-1139">Helical capsid protein</keyword>
<comment type="subcellular location">
    <subcellularLocation>
        <location evidence="1">Host cytoplasm</location>
    </subcellularLocation>
    <subcellularLocation>
        <location evidence="2">Virion</location>
    </subcellularLocation>
</comment>
<keyword evidence="5" id="KW-0167">Capsid protein</keyword>
<evidence type="ECO:0000256" key="7">
    <source>
        <dbReference type="ARBA" id="ARBA00022884"/>
    </source>
</evidence>
<dbReference type="SUPFAM" id="SSF140809">
    <property type="entry name" value="Rhabdovirus nucleoprotein-like"/>
    <property type="match status" value="1"/>
</dbReference>
<keyword evidence="14" id="KW-1185">Reference proteome</keyword>
<keyword evidence="8" id="KW-0543">Viral nucleoprotein</keyword>
<evidence type="ECO:0000256" key="9">
    <source>
        <dbReference type="ARBA" id="ARBA00023200"/>
    </source>
</evidence>
<feature type="domain" description="Rhabdovirus nucleocapsid" evidence="12">
    <location>
        <begin position="24"/>
        <end position="363"/>
    </location>
</feature>
<dbReference type="GO" id="GO:0030430">
    <property type="term" value="C:host cell cytoplasm"/>
    <property type="evidence" value="ECO:0007669"/>
    <property type="project" value="UniProtKB-SubCell"/>
</dbReference>
<accession>A0AAE9LG61</accession>
<dbReference type="Gene3D" id="1.10.3610.10">
    <property type="entry name" value="Nucleoprotein"/>
    <property type="match status" value="1"/>
</dbReference>